<accession>A0A392U571</accession>
<proteinExistence type="predicted"/>
<feature type="compositionally biased region" description="Polar residues" evidence="1">
    <location>
        <begin position="67"/>
        <end position="76"/>
    </location>
</feature>
<dbReference type="EMBL" id="LXQA010722042">
    <property type="protein sequence ID" value="MCI67700.1"/>
    <property type="molecule type" value="Genomic_DNA"/>
</dbReference>
<feature type="compositionally biased region" description="Basic residues" evidence="1">
    <location>
        <begin position="52"/>
        <end position="61"/>
    </location>
</feature>
<feature type="compositionally biased region" description="Polar residues" evidence="1">
    <location>
        <begin position="42"/>
        <end position="51"/>
    </location>
</feature>
<organism evidence="2 3">
    <name type="scientific">Trifolium medium</name>
    <dbReference type="NCBI Taxonomy" id="97028"/>
    <lineage>
        <taxon>Eukaryota</taxon>
        <taxon>Viridiplantae</taxon>
        <taxon>Streptophyta</taxon>
        <taxon>Embryophyta</taxon>
        <taxon>Tracheophyta</taxon>
        <taxon>Spermatophyta</taxon>
        <taxon>Magnoliopsida</taxon>
        <taxon>eudicotyledons</taxon>
        <taxon>Gunneridae</taxon>
        <taxon>Pentapetalae</taxon>
        <taxon>rosids</taxon>
        <taxon>fabids</taxon>
        <taxon>Fabales</taxon>
        <taxon>Fabaceae</taxon>
        <taxon>Papilionoideae</taxon>
        <taxon>50 kb inversion clade</taxon>
        <taxon>NPAAA clade</taxon>
        <taxon>Hologalegina</taxon>
        <taxon>IRL clade</taxon>
        <taxon>Trifolieae</taxon>
        <taxon>Trifolium</taxon>
    </lineage>
</organism>
<dbReference type="AlphaFoldDB" id="A0A392U571"/>
<evidence type="ECO:0000313" key="3">
    <source>
        <dbReference type="Proteomes" id="UP000265520"/>
    </source>
</evidence>
<keyword evidence="3" id="KW-1185">Reference proteome</keyword>
<dbReference type="Proteomes" id="UP000265520">
    <property type="component" value="Unassembled WGS sequence"/>
</dbReference>
<evidence type="ECO:0000256" key="1">
    <source>
        <dbReference type="SAM" id="MobiDB-lite"/>
    </source>
</evidence>
<feature type="compositionally biased region" description="Basic and acidic residues" evidence="1">
    <location>
        <begin position="27"/>
        <end position="39"/>
    </location>
</feature>
<feature type="non-terminal residue" evidence="2">
    <location>
        <position position="76"/>
    </location>
</feature>
<protein>
    <submittedName>
        <fullName evidence="2">GDSL esterase/lipase</fullName>
    </submittedName>
</protein>
<reference evidence="2 3" key="1">
    <citation type="journal article" date="2018" name="Front. Plant Sci.">
        <title>Red Clover (Trifolium pratense) and Zigzag Clover (T. medium) - A Picture of Genomic Similarities and Differences.</title>
        <authorList>
            <person name="Dluhosova J."/>
            <person name="Istvanek J."/>
            <person name="Nedelnik J."/>
            <person name="Repkova J."/>
        </authorList>
    </citation>
    <scope>NUCLEOTIDE SEQUENCE [LARGE SCALE GENOMIC DNA]</scope>
    <source>
        <strain evidence="3">cv. 10/8</strain>
        <tissue evidence="2">Leaf</tissue>
    </source>
</reference>
<sequence length="76" mass="8557">MSLTPPVKKCDTKGAPKQKKASIRDNSTTREPSHWEHMDSQFPDSQASQSKPSRHRRKSARIGKILSPSSSMKRIP</sequence>
<name>A0A392U571_9FABA</name>
<feature type="region of interest" description="Disordered" evidence="1">
    <location>
        <begin position="1"/>
        <end position="76"/>
    </location>
</feature>
<comment type="caution">
    <text evidence="2">The sequence shown here is derived from an EMBL/GenBank/DDBJ whole genome shotgun (WGS) entry which is preliminary data.</text>
</comment>
<evidence type="ECO:0000313" key="2">
    <source>
        <dbReference type="EMBL" id="MCI67700.1"/>
    </source>
</evidence>